<evidence type="ECO:0000313" key="2">
    <source>
        <dbReference type="Proteomes" id="UP001374599"/>
    </source>
</evidence>
<dbReference type="EMBL" id="BTPU01000010">
    <property type="protein sequence ID" value="GMQ61593.1"/>
    <property type="molecule type" value="Genomic_DNA"/>
</dbReference>
<protein>
    <submittedName>
        <fullName evidence="1">SufD family Fe-S cluster assembly protein</fullName>
    </submittedName>
</protein>
<proteinExistence type="predicted"/>
<keyword evidence="2" id="KW-1185">Reference proteome</keyword>
<reference evidence="1" key="1">
    <citation type="submission" date="2023-09" db="EMBL/GenBank/DDBJ databases">
        <title>Vallitalea sediminicola and Vallitalea maricola sp. nov., anaerobic bacteria isolated from marine sediment.</title>
        <authorList>
            <person name="Hirano S."/>
            <person name="Maeda A."/>
            <person name="Terahara T."/>
            <person name="Mori K."/>
            <person name="Hamada M."/>
            <person name="Matsumoto R."/>
            <person name="Kobayashi T."/>
        </authorList>
    </citation>
    <scope>NUCLEOTIDE SEQUENCE</scope>
    <source>
        <strain evidence="1">AN17-2</strain>
    </source>
</reference>
<evidence type="ECO:0000313" key="1">
    <source>
        <dbReference type="EMBL" id="GMQ61593.1"/>
    </source>
</evidence>
<sequence>MKNVKHVSYLQLDNDVQIHEEKDLIILPITKAFDTFDWVRGFYCKKPENGYFIWVKKSVDKPIITNILMCSMHVVQKTNNLVVVEKNVEAKLQSVCAARKKYLYGKHSGETKIIAKENAMIEINNFHSWGKYDTVESSMELILKENAQVSYNNKCHEVPMQMNIRNTNYLDKKASLNFVTTVLAERGKMEMYDDTYLNGKDANGISRVRMISRYKSQINAYSNMIGNEAGTGHLDCMGLLLSDSGSIVAEPKLVNRNKDASLTHEASVGKISEDILNYLRSRGLTEDQAIDLVVTGFLGEEEEIVIDGSNIQSKQYM</sequence>
<comment type="caution">
    <text evidence="1">The sequence shown here is derived from an EMBL/GenBank/DDBJ whole genome shotgun (WGS) entry which is preliminary data.</text>
</comment>
<gene>
    <name evidence="1" type="ORF">AN2V17_08220</name>
</gene>
<dbReference type="Proteomes" id="UP001374599">
    <property type="component" value="Unassembled WGS sequence"/>
</dbReference>
<name>A0ACB5UGA2_9FIRM</name>
<accession>A0ACB5UGA2</accession>
<organism evidence="1 2">
    <name type="scientific">Vallitalea maricola</name>
    <dbReference type="NCBI Taxonomy" id="3074433"/>
    <lineage>
        <taxon>Bacteria</taxon>
        <taxon>Bacillati</taxon>
        <taxon>Bacillota</taxon>
        <taxon>Clostridia</taxon>
        <taxon>Lachnospirales</taxon>
        <taxon>Vallitaleaceae</taxon>
        <taxon>Vallitalea</taxon>
    </lineage>
</organism>